<dbReference type="Pfam" id="PF12392">
    <property type="entry name" value="DUF3656"/>
    <property type="match status" value="1"/>
</dbReference>
<dbReference type="PANTHER" id="PTHR30217:SF10">
    <property type="entry name" value="23S RRNA 5-HYDROXYCYTIDINE C2501 SYNTHASE"/>
    <property type="match status" value="1"/>
</dbReference>
<dbReference type="Pfam" id="PF01136">
    <property type="entry name" value="Peptidase_U32"/>
    <property type="match status" value="2"/>
</dbReference>
<name>A0A6N6NR66_9ACTN</name>
<dbReference type="SUPFAM" id="SSF51395">
    <property type="entry name" value="FMN-linked oxidoreductases"/>
    <property type="match status" value="1"/>
</dbReference>
<reference evidence="2 3" key="1">
    <citation type="submission" date="2019-09" db="EMBL/GenBank/DDBJ databases">
        <title>Whole genome shotgun sequencing (WGS) of Ellagibacter isourolithinifaciens DSM 104140(T) and Adlercreutzia muris DSM 29508(T).</title>
        <authorList>
            <person name="Stoll D.A."/>
            <person name="Danylec N."/>
            <person name="Huch M."/>
        </authorList>
    </citation>
    <scope>NUCLEOTIDE SEQUENCE [LARGE SCALE GENOMIC DNA]</scope>
    <source>
        <strain evidence="2 3">DSM 104140</strain>
    </source>
</reference>
<sequence>MRNMELLAPAGNMSALHAAVRAGADAVYLGLESFNARRGADNFTIATLKEACDYAHLRGVKIYVTLNIIVLPGEVGRALECARQAWRAGADALIIQDIGLASEIARALPDIRLHISTQMNTCNAAGIRAAARMGAKRVTLARELSVEEIAHLAQVGAEAGVEVEAFGHGALCICYSGQCLMSSMIGGRSANRGLCAQACRLPYELHNAAQRKPLSAPGEHLLSPKDLCSIDLLSDLARAGVASLKIEGRMKSADYVSAVVSVYRRVLDRVYAQEGSVSPARPTEDERRTLEEAFSRGFTTAYLEGQRGNDIMSYQRPNNRGAFIGRVAEARNGIATISAEHELSIGDVLEFWTGKGHAAQTVADLSYDKKGRVRIELDARVKGVRAGDRVFRVRSAKEAFEDDSLEPRVEVEGTVRLRIGEPLEVSFSFARTSQGELAEVRGVASGAEVEPARTKAVTEEDVRAHIDRLGSTPYVLTRLDVELDEGVGIGFSQLHRVRAEALDDLTERALAAYHARRLPRTEDREELPAVRPSGARIGAWTTNPVCARAAKRTGAHMVYVPALNYGRGEAVVAGQLTATVEQAGYPKQCLLAMPVVDHDEVGLSREAKLDFDPWRYATSGRPVFVESLGAMQMAAEIGIPFEVGPHLPVTNRLALDEVARMGAVRVWLSPELSLDQIRELSRDTPVELGIFISGAQELMITEHCLLMSQGPCSEDCAECRRRRSPHYLKDRKDFDFPVITDALGRSHLYNSVELDLVASLPELMAAGVTSFMVDTTLMNGEQAAQAVGRAIRALRIAQSDGNSVAKITSATTGHLFRGVQ</sequence>
<dbReference type="EMBL" id="WAJR01000018">
    <property type="protein sequence ID" value="KAB1640116.1"/>
    <property type="molecule type" value="Genomic_DNA"/>
</dbReference>
<dbReference type="AlphaFoldDB" id="A0A6N6NR66"/>
<dbReference type="GeneID" id="98658259"/>
<organism evidence="2 3">
    <name type="scientific">Ellagibacter isourolithinifaciens</name>
    <dbReference type="NCBI Taxonomy" id="2137581"/>
    <lineage>
        <taxon>Bacteria</taxon>
        <taxon>Bacillati</taxon>
        <taxon>Actinomycetota</taxon>
        <taxon>Coriobacteriia</taxon>
        <taxon>Eggerthellales</taxon>
        <taxon>Eggerthellaceae</taxon>
        <taxon>Ellagibacter</taxon>
    </lineage>
</organism>
<dbReference type="PROSITE" id="PS01276">
    <property type="entry name" value="PEPTIDASE_U32"/>
    <property type="match status" value="1"/>
</dbReference>
<dbReference type="InterPro" id="IPR051454">
    <property type="entry name" value="RNA/ubiquinone_mod_enzymes"/>
</dbReference>
<dbReference type="OrthoDB" id="9807498at2"/>
<dbReference type="InterPro" id="IPR020988">
    <property type="entry name" value="Pept_U32_collagenase"/>
</dbReference>
<gene>
    <name evidence="2" type="ORF">F8C90_07545</name>
</gene>
<feature type="domain" description="Peptidase U32 collagenase" evidence="1">
    <location>
        <begin position="395"/>
        <end position="508"/>
    </location>
</feature>
<evidence type="ECO:0000313" key="2">
    <source>
        <dbReference type="EMBL" id="KAB1640116.1"/>
    </source>
</evidence>
<dbReference type="RefSeq" id="WP_158049914.1">
    <property type="nucleotide sequence ID" value="NZ_WAJR01000018.1"/>
</dbReference>
<proteinExistence type="predicted"/>
<protein>
    <submittedName>
        <fullName evidence="2">U32 family peptidase</fullName>
    </submittedName>
</protein>
<comment type="caution">
    <text evidence="2">The sequence shown here is derived from an EMBL/GenBank/DDBJ whole genome shotgun (WGS) entry which is preliminary data.</text>
</comment>
<dbReference type="PANTHER" id="PTHR30217">
    <property type="entry name" value="PEPTIDASE U32 FAMILY"/>
    <property type="match status" value="1"/>
</dbReference>
<evidence type="ECO:0000313" key="3">
    <source>
        <dbReference type="Proteomes" id="UP000468668"/>
    </source>
</evidence>
<dbReference type="Proteomes" id="UP000468668">
    <property type="component" value="Unassembled WGS sequence"/>
</dbReference>
<evidence type="ECO:0000259" key="1">
    <source>
        <dbReference type="Pfam" id="PF12392"/>
    </source>
</evidence>
<dbReference type="InterPro" id="IPR001539">
    <property type="entry name" value="Peptidase_U32"/>
</dbReference>
<accession>A0A6N6NR66</accession>
<keyword evidence="3" id="KW-1185">Reference proteome</keyword>